<evidence type="ECO:0008006" key="4">
    <source>
        <dbReference type="Google" id="ProtNLM"/>
    </source>
</evidence>
<dbReference type="EMBL" id="AP026978">
    <property type="protein sequence ID" value="BDU02598.1"/>
    <property type="molecule type" value="Genomic_DNA"/>
</dbReference>
<keyword evidence="3" id="KW-1185">Reference proteome</keyword>
<accession>A0ABN6UBC0</accession>
<sequence>MGEKFSVDPDKLRDHAPRFDLIGADVAATVQKLRAALAGAGEPWGKDDAGRAFAESYVPEYQRTMTDLDSLVEVLQQAGTDLRHLAENFEIQDQAVGQRIDNAATKFQNDPAPIPVRIDAGPAHRLGPDAADVPTTAQPFAGSPVPTAAVTAAAPRQPASAAAAPADRSPLSSAPPDRTQGTPDNGPASGQRPGQAEGNPNGADHQGAEQPGLPGPSVNPTRQADAALTRPAPSNRPSSPWTKANAETTPAAASRAAATQAAAKQAGAAGPSTPWSNAAAGRPPRVSAPDAGTPGSPPRMPGRPTARPDQKDEKPDRKVNASAESVAARLARELAERHGVRAFGFDTPGVAVEVLTEIVAAVDDVLPRYPQIALRAIGIEELADGETARLQWDSAAAPRESRDFTDAERDSEASGKRSPGAAHQMVSTARIMLALPVATDPKQLEQAVIAADNAGLVAPGCARRPVYSAIVRELGRALDGAGGFHARTGAQRALLSAYLPQLSPEDKGSLNRTVSGFQEWRAQLGGHSFDRGRFHPAAALAEAFTDVILNAAHATPPAQVLHRLLVTTANSRTTA</sequence>
<feature type="region of interest" description="Disordered" evidence="1">
    <location>
        <begin position="106"/>
        <end position="324"/>
    </location>
</feature>
<dbReference type="Gene3D" id="1.10.287.1060">
    <property type="entry name" value="ESAT-6-like"/>
    <property type="match status" value="1"/>
</dbReference>
<evidence type="ECO:0000256" key="1">
    <source>
        <dbReference type="SAM" id="MobiDB-lite"/>
    </source>
</evidence>
<organism evidence="2 3">
    <name type="scientific">Nocardia sputorum</name>
    <dbReference type="NCBI Taxonomy" id="2984338"/>
    <lineage>
        <taxon>Bacteria</taxon>
        <taxon>Bacillati</taxon>
        <taxon>Actinomycetota</taxon>
        <taxon>Actinomycetes</taxon>
        <taxon>Mycobacteriales</taxon>
        <taxon>Nocardiaceae</taxon>
        <taxon>Nocardia</taxon>
    </lineage>
</organism>
<dbReference type="InterPro" id="IPR010310">
    <property type="entry name" value="T7SS_ESAT-6-like"/>
</dbReference>
<gene>
    <name evidence="2" type="ORF">IFM12276_56260</name>
</gene>
<dbReference type="SUPFAM" id="SSF140453">
    <property type="entry name" value="EsxAB dimer-like"/>
    <property type="match status" value="1"/>
</dbReference>
<evidence type="ECO:0000313" key="3">
    <source>
        <dbReference type="Proteomes" id="UP001317870"/>
    </source>
</evidence>
<feature type="compositionally biased region" description="Low complexity" evidence="1">
    <location>
        <begin position="242"/>
        <end position="273"/>
    </location>
</feature>
<feature type="region of interest" description="Disordered" evidence="1">
    <location>
        <begin position="393"/>
        <end position="422"/>
    </location>
</feature>
<dbReference type="Pfam" id="PF06013">
    <property type="entry name" value="WXG100"/>
    <property type="match status" value="1"/>
</dbReference>
<feature type="compositionally biased region" description="Low complexity" evidence="1">
    <location>
        <begin position="141"/>
        <end position="177"/>
    </location>
</feature>
<name>A0ABN6UBC0_9NOCA</name>
<evidence type="ECO:0000313" key="2">
    <source>
        <dbReference type="EMBL" id="BDU02598.1"/>
    </source>
</evidence>
<feature type="compositionally biased region" description="Basic and acidic residues" evidence="1">
    <location>
        <begin position="399"/>
        <end position="415"/>
    </location>
</feature>
<feature type="compositionally biased region" description="Basic and acidic residues" evidence="1">
    <location>
        <begin position="306"/>
        <end position="319"/>
    </location>
</feature>
<proteinExistence type="predicted"/>
<dbReference type="RefSeq" id="WP_281875671.1">
    <property type="nucleotide sequence ID" value="NZ_AP026978.1"/>
</dbReference>
<protein>
    <recommendedName>
        <fullName evidence="4">WXG100 family type VII secretion target</fullName>
    </recommendedName>
</protein>
<dbReference type="InterPro" id="IPR036689">
    <property type="entry name" value="ESAT-6-like_sf"/>
</dbReference>
<dbReference type="Proteomes" id="UP001317870">
    <property type="component" value="Chromosome"/>
</dbReference>
<reference evidence="2 3" key="1">
    <citation type="submission" date="2022-11" db="EMBL/GenBank/DDBJ databases">
        <title>Genome Sequencing of Nocardia sp. ON39_IFM12276 and assembly.</title>
        <authorList>
            <person name="Shimojima M."/>
            <person name="Toyokawa M."/>
            <person name="Uesaka K."/>
        </authorList>
    </citation>
    <scope>NUCLEOTIDE SEQUENCE [LARGE SCALE GENOMIC DNA]</scope>
    <source>
        <strain evidence="2 3">IFM 12276</strain>
    </source>
</reference>